<dbReference type="GO" id="GO:0051536">
    <property type="term" value="F:iron-sulfur cluster binding"/>
    <property type="evidence" value="ECO:0007669"/>
    <property type="project" value="UniProtKB-KW"/>
</dbReference>
<keyword evidence="2" id="KW-0411">Iron-sulfur</keyword>
<dbReference type="EMBL" id="MT631468">
    <property type="protein sequence ID" value="QNO51367.1"/>
    <property type="molecule type" value="Genomic_DNA"/>
</dbReference>
<evidence type="ECO:0000313" key="3">
    <source>
        <dbReference type="EMBL" id="QNO51367.1"/>
    </source>
</evidence>
<organism evidence="3">
    <name type="scientific">Candidatus Methanophagaceae archaeon ANME-1 ERB6</name>
    <dbReference type="NCBI Taxonomy" id="2759912"/>
    <lineage>
        <taxon>Archaea</taxon>
        <taxon>Methanobacteriati</taxon>
        <taxon>Methanobacteriota</taxon>
        <taxon>Stenosarchaea group</taxon>
        <taxon>Methanomicrobia</taxon>
        <taxon>Candidatus Methanophagales</taxon>
        <taxon>Candidatus Methanophagaceae</taxon>
    </lineage>
</organism>
<dbReference type="SUPFAM" id="SSF53706">
    <property type="entry name" value="Formate dehydrogenase/DMSO reductase, domains 1-3"/>
    <property type="match status" value="1"/>
</dbReference>
<dbReference type="PANTHER" id="PTHR43742:SF6">
    <property type="entry name" value="OXIDOREDUCTASE YYAE-RELATED"/>
    <property type="match status" value="1"/>
</dbReference>
<name>A0A7G9YTN3_9EURY</name>
<keyword evidence="2" id="KW-0479">Metal-binding</keyword>
<proteinExistence type="predicted"/>
<evidence type="ECO:0000256" key="1">
    <source>
        <dbReference type="ARBA" id="ARBA00023004"/>
    </source>
</evidence>
<dbReference type="PANTHER" id="PTHR43742">
    <property type="entry name" value="TRIMETHYLAMINE-N-OXIDE REDUCTASE"/>
    <property type="match status" value="1"/>
</dbReference>
<protein>
    <submittedName>
        <fullName evidence="3">Uncharacterized protein</fullName>
    </submittedName>
</protein>
<dbReference type="Gene3D" id="3.40.50.740">
    <property type="match status" value="1"/>
</dbReference>
<dbReference type="InterPro" id="IPR050612">
    <property type="entry name" value="Prok_Mopterin_Oxidored"/>
</dbReference>
<sequence length="139" mass="15675">MNVIIKEGLYDREFVEKWSIGFEKLEKHVEDYPPRKVEEITWVPAEKIKEIALMYATTKPACINPRNALDQHTNASSAIRAIDILMAITGNLDVEGGNIILIPVMLGLEDISLYEKLPPEAEEKKIGADKILRSKISKT</sequence>
<dbReference type="AlphaFoldDB" id="A0A7G9YTN3"/>
<accession>A0A7G9YTN3</accession>
<evidence type="ECO:0000256" key="2">
    <source>
        <dbReference type="ARBA" id="ARBA00023014"/>
    </source>
</evidence>
<dbReference type="Gene3D" id="3.40.228.10">
    <property type="entry name" value="Dimethylsulfoxide Reductase, domain 2"/>
    <property type="match status" value="1"/>
</dbReference>
<gene>
    <name evidence="3" type="ORF">KMJFBAND_00004</name>
</gene>
<keyword evidence="1" id="KW-0408">Iron</keyword>
<reference evidence="3" key="1">
    <citation type="submission" date="2020-06" db="EMBL/GenBank/DDBJ databases">
        <title>Unique genomic features of the anaerobic methanotrophic archaea.</title>
        <authorList>
            <person name="Chadwick G.L."/>
            <person name="Skennerton C.T."/>
            <person name="Laso-Perez R."/>
            <person name="Leu A.O."/>
            <person name="Speth D.R."/>
            <person name="Yu H."/>
            <person name="Morgan-Lang C."/>
            <person name="Hatzenpichler R."/>
            <person name="Goudeau D."/>
            <person name="Malmstrom R."/>
            <person name="Brazelton W.J."/>
            <person name="Woyke T."/>
            <person name="Hallam S.J."/>
            <person name="Tyson G.W."/>
            <person name="Wegener G."/>
            <person name="Boetius A."/>
            <person name="Orphan V."/>
        </authorList>
    </citation>
    <scope>NUCLEOTIDE SEQUENCE</scope>
</reference>